<dbReference type="EMBL" id="CP101914">
    <property type="protein sequence ID" value="UUI04789.1"/>
    <property type="molecule type" value="Genomic_DNA"/>
</dbReference>
<keyword evidence="2" id="KW-1185">Reference proteome</keyword>
<name>A0ABY5JYA9_9BACI</name>
<organism evidence="1 2">
    <name type="scientific">Oceanobacillus jeddahense</name>
    <dbReference type="NCBI Taxonomy" id="1462527"/>
    <lineage>
        <taxon>Bacteria</taxon>
        <taxon>Bacillati</taxon>
        <taxon>Bacillota</taxon>
        <taxon>Bacilli</taxon>
        <taxon>Bacillales</taxon>
        <taxon>Bacillaceae</taxon>
        <taxon>Oceanobacillus</taxon>
    </lineage>
</organism>
<proteinExistence type="predicted"/>
<evidence type="ECO:0000313" key="2">
    <source>
        <dbReference type="Proteomes" id="UP001059773"/>
    </source>
</evidence>
<gene>
    <name evidence="1" type="ORF">NP439_09195</name>
</gene>
<dbReference type="RefSeq" id="WP_256709689.1">
    <property type="nucleotide sequence ID" value="NZ_CP101914.1"/>
</dbReference>
<reference evidence="1" key="1">
    <citation type="submission" date="2022-07" db="EMBL/GenBank/DDBJ databases">
        <title>FELIX.</title>
        <authorList>
            <person name="Wan K.H."/>
            <person name="Park S."/>
            <person name="Lawrence Q."/>
            <person name="Eichenberger J.P."/>
            <person name="Booth B.W."/>
            <person name="Piaggio A.J."/>
            <person name="Chandler J.C."/>
            <person name="Franklin A.B."/>
            <person name="Celniker S.E."/>
        </authorList>
    </citation>
    <scope>NUCLEOTIDE SEQUENCE</scope>
    <source>
        <strain evidence="1">QA-1986 374</strain>
    </source>
</reference>
<sequence length="88" mass="10577">MNPLNKNIKKELANALDDKNEAMFMADGKLFSLEVHHLDFPVENHDNLKQEIELYPELKDSLQRFLDNPEMKRYTANELKEQRYDQRR</sequence>
<evidence type="ECO:0000313" key="1">
    <source>
        <dbReference type="EMBL" id="UUI04789.1"/>
    </source>
</evidence>
<dbReference type="Proteomes" id="UP001059773">
    <property type="component" value="Chromosome"/>
</dbReference>
<accession>A0ABY5JYA9</accession>
<protein>
    <submittedName>
        <fullName evidence="1">Uncharacterized protein</fullName>
    </submittedName>
</protein>